<evidence type="ECO:0000259" key="1">
    <source>
        <dbReference type="SMART" id="SM00235"/>
    </source>
</evidence>
<dbReference type="InterPro" id="IPR001506">
    <property type="entry name" value="Peptidase_M12A"/>
</dbReference>
<name>A0AAV9U053_9PEZI</name>
<gene>
    <name evidence="2" type="ORF">TWF730_004282</name>
</gene>
<dbReference type="SMART" id="SM00235">
    <property type="entry name" value="ZnMc"/>
    <property type="match status" value="1"/>
</dbReference>
<organism evidence="2 3">
    <name type="scientific">Orbilia blumenaviensis</name>
    <dbReference type="NCBI Taxonomy" id="1796055"/>
    <lineage>
        <taxon>Eukaryota</taxon>
        <taxon>Fungi</taxon>
        <taxon>Dikarya</taxon>
        <taxon>Ascomycota</taxon>
        <taxon>Pezizomycotina</taxon>
        <taxon>Orbiliomycetes</taxon>
        <taxon>Orbiliales</taxon>
        <taxon>Orbiliaceae</taxon>
        <taxon>Orbilia</taxon>
    </lineage>
</organism>
<dbReference type="GO" id="GO:0008270">
    <property type="term" value="F:zinc ion binding"/>
    <property type="evidence" value="ECO:0007669"/>
    <property type="project" value="InterPro"/>
</dbReference>
<protein>
    <recommendedName>
        <fullName evidence="1">Peptidase metallopeptidase domain-containing protein</fullName>
    </recommendedName>
</protein>
<sequence>MDADENTKTYFRSYGMPASNWHSIPDDFPDVAPLILNKPWVWPNGSVITCKFISATDLKPEETENPLTPRVRRKIEQYAHSWEAFANIKFQFVDSGPTDIRITLVKERGAYSEVGTSCKSRPQNIATMNYGWFYEHTDDKEFRRTATHEFGHALGCVHEQFNPSAKFAWITKNVYAYYADPEHGGWDTARVDLNFNNFQPVDAQKHDFTHWDPKSIMHYPIMKDWTEQGYEVGLNTSFSDFDKEFIARIYPK</sequence>
<dbReference type="AlphaFoldDB" id="A0AAV9U053"/>
<accession>A0AAV9U053</accession>
<evidence type="ECO:0000313" key="3">
    <source>
        <dbReference type="Proteomes" id="UP001373714"/>
    </source>
</evidence>
<dbReference type="Pfam" id="PF01400">
    <property type="entry name" value="Astacin"/>
    <property type="match status" value="1"/>
</dbReference>
<dbReference type="Proteomes" id="UP001373714">
    <property type="component" value="Unassembled WGS sequence"/>
</dbReference>
<comment type="caution">
    <text evidence="2">The sequence shown here is derived from an EMBL/GenBank/DDBJ whole genome shotgun (WGS) entry which is preliminary data.</text>
</comment>
<keyword evidence="3" id="KW-1185">Reference proteome</keyword>
<feature type="domain" description="Peptidase metallopeptidase" evidence="1">
    <location>
        <begin position="38"/>
        <end position="186"/>
    </location>
</feature>
<reference evidence="2 3" key="1">
    <citation type="submission" date="2019-10" db="EMBL/GenBank/DDBJ databases">
        <authorList>
            <person name="Palmer J.M."/>
        </authorList>
    </citation>
    <scope>NUCLEOTIDE SEQUENCE [LARGE SCALE GENOMIC DNA]</scope>
    <source>
        <strain evidence="2 3">TWF730</strain>
    </source>
</reference>
<dbReference type="SUPFAM" id="SSF55486">
    <property type="entry name" value="Metalloproteases ('zincins'), catalytic domain"/>
    <property type="match status" value="1"/>
</dbReference>
<dbReference type="Gene3D" id="3.40.390.10">
    <property type="entry name" value="Collagenase (Catalytic Domain)"/>
    <property type="match status" value="1"/>
</dbReference>
<dbReference type="GO" id="GO:0006508">
    <property type="term" value="P:proteolysis"/>
    <property type="evidence" value="ECO:0007669"/>
    <property type="project" value="InterPro"/>
</dbReference>
<dbReference type="InterPro" id="IPR006026">
    <property type="entry name" value="Peptidase_Metallo"/>
</dbReference>
<dbReference type="GO" id="GO:0004222">
    <property type="term" value="F:metalloendopeptidase activity"/>
    <property type="evidence" value="ECO:0007669"/>
    <property type="project" value="InterPro"/>
</dbReference>
<dbReference type="EMBL" id="JAVHNS010000017">
    <property type="protein sequence ID" value="KAK6332622.1"/>
    <property type="molecule type" value="Genomic_DNA"/>
</dbReference>
<proteinExistence type="predicted"/>
<dbReference type="InterPro" id="IPR024079">
    <property type="entry name" value="MetalloPept_cat_dom_sf"/>
</dbReference>
<evidence type="ECO:0000313" key="2">
    <source>
        <dbReference type="EMBL" id="KAK6332622.1"/>
    </source>
</evidence>